<keyword evidence="4" id="KW-0804">Transcription</keyword>
<evidence type="ECO:0000313" key="8">
    <source>
        <dbReference type="Proteomes" id="UP000319976"/>
    </source>
</evidence>
<dbReference type="AlphaFoldDB" id="A0A517T8J8"/>
<dbReference type="InterPro" id="IPR036388">
    <property type="entry name" value="WH-like_DNA-bd_sf"/>
</dbReference>
<name>A0A517T8J8_9PLAN</name>
<accession>A0A517T8J8</accession>
<evidence type="ECO:0000256" key="2">
    <source>
        <dbReference type="ARBA" id="ARBA00023015"/>
    </source>
</evidence>
<dbReference type="GO" id="GO:0016987">
    <property type="term" value="F:sigma factor activity"/>
    <property type="evidence" value="ECO:0007669"/>
    <property type="project" value="UniProtKB-KW"/>
</dbReference>
<proteinExistence type="inferred from homology"/>
<keyword evidence="8" id="KW-1185">Reference proteome</keyword>
<dbReference type="Gene3D" id="1.10.1740.10">
    <property type="match status" value="1"/>
</dbReference>
<dbReference type="InterPro" id="IPR013249">
    <property type="entry name" value="RNA_pol_sigma70_r4_t2"/>
</dbReference>
<keyword evidence="2" id="KW-0805">Transcription regulation</keyword>
<feature type="domain" description="RNA polymerase sigma factor 70 region 4 type 2" evidence="6">
    <location>
        <begin position="128"/>
        <end position="177"/>
    </location>
</feature>
<dbReference type="InterPro" id="IPR039425">
    <property type="entry name" value="RNA_pol_sigma-70-like"/>
</dbReference>
<dbReference type="NCBIfam" id="TIGR02937">
    <property type="entry name" value="sigma70-ECF"/>
    <property type="match status" value="1"/>
</dbReference>
<dbReference type="PANTHER" id="PTHR43133">
    <property type="entry name" value="RNA POLYMERASE ECF-TYPE SIGMA FACTO"/>
    <property type="match status" value="1"/>
</dbReference>
<evidence type="ECO:0000256" key="1">
    <source>
        <dbReference type="ARBA" id="ARBA00010641"/>
    </source>
</evidence>
<dbReference type="InterPro" id="IPR013324">
    <property type="entry name" value="RNA_pol_sigma_r3/r4-like"/>
</dbReference>
<evidence type="ECO:0000256" key="4">
    <source>
        <dbReference type="ARBA" id="ARBA00023163"/>
    </source>
</evidence>
<evidence type="ECO:0000256" key="3">
    <source>
        <dbReference type="ARBA" id="ARBA00023082"/>
    </source>
</evidence>
<feature type="domain" description="RNA polymerase sigma-70 region 2" evidence="5">
    <location>
        <begin position="13"/>
        <end position="84"/>
    </location>
</feature>
<dbReference type="KEGG" id="chya:V22_19520"/>
<dbReference type="SUPFAM" id="SSF88946">
    <property type="entry name" value="Sigma2 domain of RNA polymerase sigma factors"/>
    <property type="match status" value="1"/>
</dbReference>
<protein>
    <submittedName>
        <fullName evidence="7">ECF RNA polymerase sigma-E factor</fullName>
    </submittedName>
</protein>
<evidence type="ECO:0000259" key="5">
    <source>
        <dbReference type="Pfam" id="PF04542"/>
    </source>
</evidence>
<dbReference type="Gene3D" id="1.10.10.10">
    <property type="entry name" value="Winged helix-like DNA-binding domain superfamily/Winged helix DNA-binding domain"/>
    <property type="match status" value="1"/>
</dbReference>
<dbReference type="CDD" id="cd06171">
    <property type="entry name" value="Sigma70_r4"/>
    <property type="match status" value="1"/>
</dbReference>
<gene>
    <name evidence="7" type="primary">rpoE_6</name>
    <name evidence="7" type="ORF">V22_19520</name>
</gene>
<dbReference type="InterPro" id="IPR013325">
    <property type="entry name" value="RNA_pol_sigma_r2"/>
</dbReference>
<reference evidence="7 8" key="1">
    <citation type="submission" date="2019-02" db="EMBL/GenBank/DDBJ databases">
        <title>Deep-cultivation of Planctomycetes and their phenomic and genomic characterization uncovers novel biology.</title>
        <authorList>
            <person name="Wiegand S."/>
            <person name="Jogler M."/>
            <person name="Boedeker C."/>
            <person name="Pinto D."/>
            <person name="Vollmers J."/>
            <person name="Rivas-Marin E."/>
            <person name="Kohn T."/>
            <person name="Peeters S.H."/>
            <person name="Heuer A."/>
            <person name="Rast P."/>
            <person name="Oberbeckmann S."/>
            <person name="Bunk B."/>
            <person name="Jeske O."/>
            <person name="Meyerdierks A."/>
            <person name="Storesund J.E."/>
            <person name="Kallscheuer N."/>
            <person name="Luecker S."/>
            <person name="Lage O.M."/>
            <person name="Pohl T."/>
            <person name="Merkel B.J."/>
            <person name="Hornburger P."/>
            <person name="Mueller R.-W."/>
            <person name="Bruemmer F."/>
            <person name="Labrenz M."/>
            <person name="Spormann A.M."/>
            <person name="Op den Camp H."/>
            <person name="Overmann J."/>
            <person name="Amann R."/>
            <person name="Jetten M.S.M."/>
            <person name="Mascher T."/>
            <person name="Medema M.H."/>
            <person name="Devos D.P."/>
            <person name="Kaster A.-K."/>
            <person name="Ovreas L."/>
            <person name="Rohde M."/>
            <person name="Galperin M.Y."/>
            <person name="Jogler C."/>
        </authorList>
    </citation>
    <scope>NUCLEOTIDE SEQUENCE [LARGE SCALE GENOMIC DNA]</scope>
    <source>
        <strain evidence="7 8">V22</strain>
    </source>
</reference>
<dbReference type="PANTHER" id="PTHR43133:SF51">
    <property type="entry name" value="RNA POLYMERASE SIGMA FACTOR"/>
    <property type="match status" value="1"/>
</dbReference>
<dbReference type="InterPro" id="IPR014284">
    <property type="entry name" value="RNA_pol_sigma-70_dom"/>
</dbReference>
<dbReference type="EMBL" id="CP036316">
    <property type="protein sequence ID" value="QDT64711.1"/>
    <property type="molecule type" value="Genomic_DNA"/>
</dbReference>
<keyword evidence="3" id="KW-0731">Sigma factor</keyword>
<dbReference type="Pfam" id="PF08281">
    <property type="entry name" value="Sigma70_r4_2"/>
    <property type="match status" value="1"/>
</dbReference>
<dbReference type="Proteomes" id="UP000319976">
    <property type="component" value="Chromosome"/>
</dbReference>
<evidence type="ECO:0000313" key="7">
    <source>
        <dbReference type="EMBL" id="QDT64711.1"/>
    </source>
</evidence>
<dbReference type="InterPro" id="IPR007627">
    <property type="entry name" value="RNA_pol_sigma70_r2"/>
</dbReference>
<dbReference type="SUPFAM" id="SSF88659">
    <property type="entry name" value="Sigma3 and sigma4 domains of RNA polymerase sigma factors"/>
    <property type="match status" value="1"/>
</dbReference>
<organism evidence="7 8">
    <name type="scientific">Calycomorphotria hydatis</name>
    <dbReference type="NCBI Taxonomy" id="2528027"/>
    <lineage>
        <taxon>Bacteria</taxon>
        <taxon>Pseudomonadati</taxon>
        <taxon>Planctomycetota</taxon>
        <taxon>Planctomycetia</taxon>
        <taxon>Planctomycetales</taxon>
        <taxon>Planctomycetaceae</taxon>
        <taxon>Calycomorphotria</taxon>
    </lineage>
</organism>
<evidence type="ECO:0000259" key="6">
    <source>
        <dbReference type="Pfam" id="PF08281"/>
    </source>
</evidence>
<dbReference type="Pfam" id="PF04542">
    <property type="entry name" value="Sigma70_r2"/>
    <property type="match status" value="1"/>
</dbReference>
<dbReference type="GO" id="GO:0006352">
    <property type="term" value="P:DNA-templated transcription initiation"/>
    <property type="evidence" value="ECO:0007669"/>
    <property type="project" value="InterPro"/>
</dbReference>
<comment type="similarity">
    <text evidence="1">Belongs to the sigma-70 factor family. ECF subfamily.</text>
</comment>
<sequence length="188" mass="21202">MACAGDGGALGELVEIHRPWLRLLAKHGLPGHVQSRLDESDVVQQTCLSVFQKIGEFKGQHPEQFLAWLRKIHEYNLHNAVRDQCDVQKRDASRDRRYNTDTEFAALGGPTTTETPSQNMLYTERAVLLAAAIEQLPKDQAEAVRLRYLQGESLTEIAARMNRSYTAVVGLIRRGLQGMKKDIDFLDE</sequence>
<dbReference type="GO" id="GO:0003677">
    <property type="term" value="F:DNA binding"/>
    <property type="evidence" value="ECO:0007669"/>
    <property type="project" value="InterPro"/>
</dbReference>